<keyword evidence="2" id="KW-1185">Reference proteome</keyword>
<evidence type="ECO:0000313" key="2">
    <source>
        <dbReference type="Proteomes" id="UP001152888"/>
    </source>
</evidence>
<dbReference type="EMBL" id="CAKOFQ010007366">
    <property type="protein sequence ID" value="CAH1999450.1"/>
    <property type="molecule type" value="Genomic_DNA"/>
</dbReference>
<proteinExistence type="predicted"/>
<dbReference type="AlphaFoldDB" id="A0A9P0LVN5"/>
<dbReference type="Proteomes" id="UP001152888">
    <property type="component" value="Unassembled WGS sequence"/>
</dbReference>
<sequence length="64" mass="7143">MSTYQQQVLHHQTCGHDRNSGKFVSSIPSAGVGGLLKNVLRKAVREFLFEMRWSPIICGSSHNT</sequence>
<accession>A0A9P0LVN5</accession>
<reference evidence="1" key="1">
    <citation type="submission" date="2022-03" db="EMBL/GenBank/DDBJ databases">
        <authorList>
            <person name="Sayadi A."/>
        </authorList>
    </citation>
    <scope>NUCLEOTIDE SEQUENCE</scope>
</reference>
<protein>
    <submittedName>
        <fullName evidence="1">Uncharacterized protein</fullName>
    </submittedName>
</protein>
<evidence type="ECO:0000313" key="1">
    <source>
        <dbReference type="EMBL" id="CAH1999450.1"/>
    </source>
</evidence>
<name>A0A9P0LVN5_ACAOB</name>
<gene>
    <name evidence="1" type="ORF">ACAOBT_LOCUS24972</name>
</gene>
<comment type="caution">
    <text evidence="1">The sequence shown here is derived from an EMBL/GenBank/DDBJ whole genome shotgun (WGS) entry which is preliminary data.</text>
</comment>
<organism evidence="1 2">
    <name type="scientific">Acanthoscelides obtectus</name>
    <name type="common">Bean weevil</name>
    <name type="synonym">Bruchus obtectus</name>
    <dbReference type="NCBI Taxonomy" id="200917"/>
    <lineage>
        <taxon>Eukaryota</taxon>
        <taxon>Metazoa</taxon>
        <taxon>Ecdysozoa</taxon>
        <taxon>Arthropoda</taxon>
        <taxon>Hexapoda</taxon>
        <taxon>Insecta</taxon>
        <taxon>Pterygota</taxon>
        <taxon>Neoptera</taxon>
        <taxon>Endopterygota</taxon>
        <taxon>Coleoptera</taxon>
        <taxon>Polyphaga</taxon>
        <taxon>Cucujiformia</taxon>
        <taxon>Chrysomeloidea</taxon>
        <taxon>Chrysomelidae</taxon>
        <taxon>Bruchinae</taxon>
        <taxon>Bruchini</taxon>
        <taxon>Acanthoscelides</taxon>
    </lineage>
</organism>